<dbReference type="EMBL" id="CP030150">
    <property type="protein sequence ID" value="AWX73272.1"/>
    <property type="molecule type" value="Genomic_DNA"/>
</dbReference>
<dbReference type="Proteomes" id="UP000250069">
    <property type="component" value="Chromosome"/>
</dbReference>
<evidence type="ECO:0000313" key="2">
    <source>
        <dbReference type="Proteomes" id="UP000250069"/>
    </source>
</evidence>
<evidence type="ECO:0000313" key="1">
    <source>
        <dbReference type="EMBL" id="AWX73272.1"/>
    </source>
</evidence>
<protein>
    <submittedName>
        <fullName evidence="1">Uncharacterized protein</fullName>
    </submittedName>
</protein>
<name>A0ABC8DB83_BACVE</name>
<reference evidence="1 2" key="1">
    <citation type="submission" date="2018-06" db="EMBL/GenBank/DDBJ databases">
        <title>Complete Genome Sequence of Bacillus velezensis DSYZ, a Plant Growth-Promoting Rhizobacterium with Antifungal Activity.</title>
        <authorList>
            <person name="Du B."/>
            <person name="Ding Y."/>
            <person name="Liu K."/>
            <person name="Yao L."/>
            <person name="Wang C."/>
            <person name="Li H."/>
            <person name="Liu H."/>
        </authorList>
    </citation>
    <scope>NUCLEOTIDE SEQUENCE [LARGE SCALE GENOMIC DNA]</scope>
    <source>
        <strain evidence="1 2">DSYZ</strain>
    </source>
</reference>
<dbReference type="AlphaFoldDB" id="A0ABC8DB83"/>
<gene>
    <name evidence="1" type="ORF">BVDSYZ_15025</name>
</gene>
<proteinExistence type="predicted"/>
<sequence>MSQNKSQYDDNSDSFQHHDDQMQHTFHLFFQILFYHVFEPETESDTNLPVFFKSSENKSFTVYISIVE</sequence>
<accession>A0ABC8DB83</accession>
<organism evidence="1 2">
    <name type="scientific">Bacillus velezensis</name>
    <dbReference type="NCBI Taxonomy" id="492670"/>
    <lineage>
        <taxon>Bacteria</taxon>
        <taxon>Bacillati</taxon>
        <taxon>Bacillota</taxon>
        <taxon>Bacilli</taxon>
        <taxon>Bacillales</taxon>
        <taxon>Bacillaceae</taxon>
        <taxon>Bacillus</taxon>
        <taxon>Bacillus amyloliquefaciens group</taxon>
    </lineage>
</organism>